<evidence type="ECO:0000256" key="2">
    <source>
        <dbReference type="SAM" id="MobiDB-lite"/>
    </source>
</evidence>
<organism evidence="5 6">
    <name type="scientific">Chondromyces crocatus</name>
    <dbReference type="NCBI Taxonomy" id="52"/>
    <lineage>
        <taxon>Bacteria</taxon>
        <taxon>Pseudomonadati</taxon>
        <taxon>Myxococcota</taxon>
        <taxon>Polyangia</taxon>
        <taxon>Polyangiales</taxon>
        <taxon>Polyangiaceae</taxon>
        <taxon>Chondromyces</taxon>
    </lineage>
</organism>
<dbReference type="PANTHER" id="PTHR32305:SF15">
    <property type="entry name" value="PROTEIN RHSA-RELATED"/>
    <property type="match status" value="1"/>
</dbReference>
<dbReference type="InterPro" id="IPR056823">
    <property type="entry name" value="TEN-like_YD-shell"/>
</dbReference>
<feature type="domain" description="Teneurin-like YD-shell" evidence="4">
    <location>
        <begin position="1262"/>
        <end position="1346"/>
    </location>
</feature>
<dbReference type="NCBIfam" id="TIGR01643">
    <property type="entry name" value="YD_repeat_2x"/>
    <property type="match status" value="2"/>
</dbReference>
<dbReference type="EMBL" id="CP012159">
    <property type="protein sequence ID" value="AKT37956.1"/>
    <property type="molecule type" value="Genomic_DNA"/>
</dbReference>
<dbReference type="KEGG" id="ccro:CMC5_020970"/>
<keyword evidence="3" id="KW-0812">Transmembrane</keyword>
<proteinExistence type="predicted"/>
<accession>A0A0K1EAP7</accession>
<evidence type="ECO:0000259" key="4">
    <source>
        <dbReference type="Pfam" id="PF25023"/>
    </source>
</evidence>
<keyword evidence="3" id="KW-1133">Transmembrane helix</keyword>
<reference evidence="5 6" key="1">
    <citation type="submission" date="2015-07" db="EMBL/GenBank/DDBJ databases">
        <title>Genome analysis of myxobacterium Chondromyces crocatus Cm c5 reveals a high potential for natural compound synthesis and the genetic basis for the loss of fruiting body formation.</title>
        <authorList>
            <person name="Zaburannyi N."/>
            <person name="Bunk B."/>
            <person name="Maier J."/>
            <person name="Overmann J."/>
            <person name="Mueller R."/>
        </authorList>
    </citation>
    <scope>NUCLEOTIDE SEQUENCE [LARGE SCALE GENOMIC DNA]</scope>
    <source>
        <strain evidence="5 6">Cm c5</strain>
    </source>
</reference>
<dbReference type="InterPro" id="IPR031325">
    <property type="entry name" value="RHS_repeat"/>
</dbReference>
<dbReference type="PANTHER" id="PTHR32305">
    <property type="match status" value="1"/>
</dbReference>
<protein>
    <recommendedName>
        <fullName evidence="4">Teneurin-like YD-shell domain-containing protein</fullName>
    </recommendedName>
</protein>
<dbReference type="STRING" id="52.CMC5_020970"/>
<dbReference type="Proteomes" id="UP000067626">
    <property type="component" value="Chromosome"/>
</dbReference>
<dbReference type="Pfam" id="PF05593">
    <property type="entry name" value="RHS_repeat"/>
    <property type="match status" value="2"/>
</dbReference>
<keyword evidence="1" id="KW-0677">Repeat</keyword>
<evidence type="ECO:0000256" key="1">
    <source>
        <dbReference type="ARBA" id="ARBA00022737"/>
    </source>
</evidence>
<dbReference type="OrthoDB" id="9757552at2"/>
<feature type="compositionally biased region" description="Low complexity" evidence="2">
    <location>
        <begin position="1577"/>
        <end position="1598"/>
    </location>
</feature>
<dbReference type="InterPro" id="IPR006530">
    <property type="entry name" value="YD"/>
</dbReference>
<dbReference type="PATRIC" id="fig|52.7.peg.2259"/>
<keyword evidence="3" id="KW-0472">Membrane</keyword>
<dbReference type="RefSeq" id="WP_050430250.1">
    <property type="nucleotide sequence ID" value="NZ_CP012159.1"/>
</dbReference>
<feature type="transmembrane region" description="Helical" evidence="3">
    <location>
        <begin position="1412"/>
        <end position="1438"/>
    </location>
</feature>
<dbReference type="Pfam" id="PF25023">
    <property type="entry name" value="TEN_YD-shell"/>
    <property type="match status" value="1"/>
</dbReference>
<feature type="region of interest" description="Disordered" evidence="2">
    <location>
        <begin position="1577"/>
        <end position="1607"/>
    </location>
</feature>
<dbReference type="Gene3D" id="2.180.10.10">
    <property type="entry name" value="RHS repeat-associated core"/>
    <property type="match status" value="2"/>
</dbReference>
<dbReference type="InterPro" id="IPR050708">
    <property type="entry name" value="T6SS_VgrG/RHS"/>
</dbReference>
<feature type="transmembrane region" description="Helical" evidence="3">
    <location>
        <begin position="1450"/>
        <end position="1471"/>
    </location>
</feature>
<keyword evidence="6" id="KW-1185">Reference proteome</keyword>
<evidence type="ECO:0000313" key="6">
    <source>
        <dbReference type="Proteomes" id="UP000067626"/>
    </source>
</evidence>
<dbReference type="InterPro" id="IPR022385">
    <property type="entry name" value="Rhs_assc_core"/>
</dbReference>
<sequence length="1657" mass="177825">MHESIHSNAFNFSSYISGGVDPRTGQYTASIHLAQLRPPNLDELSRDLTLGFSALSPTNRGFGVGWSLNLTTLDLDRGMNILTFSDGRSFRGNALPQAGQDLTFRDQKLKDFRVRVIDANTFDVIHKDGLVERLVARPGDPVARLAFLRFPSGETFQFHHEQMVDGVPYLTRVVLVQTGQSHLTITYQAGNAVLVEFPVDHGRTARILLRYQNNLLTTVTLPYDAADPVGDVSALPSYAFSYMNLGPSFRGIERLRSPAGSVDTVQYLQDGLRLNGGGFVPCVMSHAVLPGRGQPTITKTYQFSQDRNFLGYESGSPVFVEGEDNLYLVRGDYSYESTENVLDGTAVLSSTVRTFNKFHLLTREAKVQQGTRTTTTITYNDKPSLAFEQQPANLQQPRRIVTRYEHVQSPASGRDEIVETETDDYGNTLSTVDATGVRTSYDYFPAAGTAGQCPADPFGFVRYVKRITSTPAPSASGDATARTTDYSYAQTSTLGGLPAPYFVTKATERLSSGQTRTFAYNDTPASANTHGLLRESSVSLGGSTTVIFFAYAVQGGATTTTTTTTGFDGVRASTSVTFSRITSRRWRETDVNGVTTASTYDALGRLVEQVMSPETANEVRRRYEYRYPAAGEANGWPMLVETDTQGVGTRVHYDGLGRVCSVEAQDDDRDLPTGSAAYQGTFRQTLENSYDVLGQVIAEKRHDWWWNAQQTSRLATPTSQVTRFAYDGWGSLNRTTFADGRVLLSGHDPVTRTMRRGLEGEGMTVTTFDAFDNPSTVTLVHADGRVAATTRHQYDGFGRKVAEEDPLGNMTRYSYDAFDREVGRVLPDGTRVQSQYAAFSASALSTGVSVDGTSFGSRTYDGLSRVTSESVGGRTTRYGYGERGDKPSQIITPSVTLQLQYAAHLGGRLVSLDGGGDRITYQYSPRTAALAQGESGGATQDLRYFASGLMRSATDVIQGGAQQNAAASRYAYSMSGLLQTFTDGFGNPHTSAYDAHGRLEQCQNGTRVATYAYDRAGRVSMLRVEDTAMRSSLVTSMTYDDFGRETRRAIIATPAQPEQVIATTYVATGQIGRRVTTVGGELWRDEVFSYDSRRRLQRYQCDGSQPPRDASGRAVREQVFSFDRWSNITRLESSDGSGVETTNYTYGPRDPTQLTRIETHGKESILDYDEAGNLVRDERGQRLVYDGRGRLVQVLDADQRVLSQYHYDSMGRLAAQTLPDGVDAFRSFQGESIVGQTIGGRRLSFLTAEGNTLAQGDEQGGSSRSHLFATDGQNSTLTSLDAQQGQSEHFRYTAYGERSTSGPGEILLGFNGEFRDPVTGWYFLGNGYRVYNPTLMRFHSPDGWSPFGQGGVNPYVYCGNDPINRFDPTGHLSTSAWVNIGIGIASILFGVFTLGAGAAVGMGVIAGTGVIGALATTSALSVTAAVVGVASSAVGIAASALEDNQKASGILNWVATGLGIASGVVGITAAVRSAASTASAGAATARAVKNEVAGISESLLAETIPKFARADAIALGFSVAADGLGLASAGVGVAATVTANHGDTRTASILGWVSLGLGATSLATGFAGAGHSAHGALSAPSSASSSGSSGTSTASRSGGSAGGESPLRASRLLGERATFRLNSDRINNVYNNLPVPGPSGIFSVAEFDAQSIFITRL</sequence>
<name>A0A0K1EAP7_CHOCO</name>
<feature type="transmembrane region" description="Helical" evidence="3">
    <location>
        <begin position="1376"/>
        <end position="1400"/>
    </location>
</feature>
<evidence type="ECO:0000313" key="5">
    <source>
        <dbReference type="EMBL" id="AKT37956.1"/>
    </source>
</evidence>
<evidence type="ECO:0000256" key="3">
    <source>
        <dbReference type="SAM" id="Phobius"/>
    </source>
</evidence>
<gene>
    <name evidence="5" type="ORF">CMC5_020970</name>
</gene>
<dbReference type="NCBIfam" id="TIGR03696">
    <property type="entry name" value="Rhs_assc_core"/>
    <property type="match status" value="1"/>
</dbReference>